<dbReference type="AlphaFoldDB" id="A0A921B3A4"/>
<keyword evidence="1" id="KW-0472">Membrane</keyword>
<organism evidence="2 3">
    <name type="scientific">Lapidilactobacillus dextrinicus</name>
    <dbReference type="NCBI Taxonomy" id="51664"/>
    <lineage>
        <taxon>Bacteria</taxon>
        <taxon>Bacillati</taxon>
        <taxon>Bacillota</taxon>
        <taxon>Bacilli</taxon>
        <taxon>Lactobacillales</taxon>
        <taxon>Lactobacillaceae</taxon>
        <taxon>Lapidilactobacillus</taxon>
    </lineage>
</organism>
<keyword evidence="1" id="KW-1133">Transmembrane helix</keyword>
<reference evidence="2" key="1">
    <citation type="journal article" date="2021" name="PeerJ">
        <title>Extensive microbial diversity within the chicken gut microbiome revealed by metagenomics and culture.</title>
        <authorList>
            <person name="Gilroy R."/>
            <person name="Ravi A."/>
            <person name="Getino M."/>
            <person name="Pursley I."/>
            <person name="Horton D.L."/>
            <person name="Alikhan N.F."/>
            <person name="Baker D."/>
            <person name="Gharbi K."/>
            <person name="Hall N."/>
            <person name="Watson M."/>
            <person name="Adriaenssens E.M."/>
            <person name="Foster-Nyarko E."/>
            <person name="Jarju S."/>
            <person name="Secka A."/>
            <person name="Antonio M."/>
            <person name="Oren A."/>
            <person name="Chaudhuri R.R."/>
            <person name="La Ragione R."/>
            <person name="Hildebrand F."/>
            <person name="Pallen M.J."/>
        </authorList>
    </citation>
    <scope>NUCLEOTIDE SEQUENCE</scope>
    <source>
        <strain evidence="2">CHK173-2119</strain>
    </source>
</reference>
<comment type="caution">
    <text evidence="2">The sequence shown here is derived from an EMBL/GenBank/DDBJ whole genome shotgun (WGS) entry which is preliminary data.</text>
</comment>
<feature type="transmembrane region" description="Helical" evidence="1">
    <location>
        <begin position="6"/>
        <end position="23"/>
    </location>
</feature>
<feature type="non-terminal residue" evidence="2">
    <location>
        <position position="77"/>
    </location>
</feature>
<evidence type="ECO:0000256" key="1">
    <source>
        <dbReference type="SAM" id="Phobius"/>
    </source>
</evidence>
<evidence type="ECO:0000313" key="2">
    <source>
        <dbReference type="EMBL" id="HJE14965.1"/>
    </source>
</evidence>
<dbReference type="Proteomes" id="UP000774947">
    <property type="component" value="Unassembled WGS sequence"/>
</dbReference>
<feature type="transmembrane region" description="Helical" evidence="1">
    <location>
        <begin position="35"/>
        <end position="53"/>
    </location>
</feature>
<dbReference type="EMBL" id="DYXY01000065">
    <property type="protein sequence ID" value="HJE14965.1"/>
    <property type="molecule type" value="Genomic_DNA"/>
</dbReference>
<accession>A0A921B3A4</accession>
<name>A0A921B3A4_9LACO</name>
<gene>
    <name evidence="2" type="ORF">K8W17_02675</name>
</gene>
<keyword evidence="1" id="KW-0812">Transmembrane</keyword>
<proteinExistence type="predicted"/>
<protein>
    <submittedName>
        <fullName evidence="2">CvpA family protein</fullName>
    </submittedName>
</protein>
<reference evidence="2" key="2">
    <citation type="submission" date="2021-09" db="EMBL/GenBank/DDBJ databases">
        <authorList>
            <person name="Gilroy R."/>
        </authorList>
    </citation>
    <scope>NUCLEOTIDE SEQUENCE</scope>
    <source>
        <strain evidence="2">CHK173-2119</strain>
    </source>
</reference>
<sequence>MTIFSWIIIILIILAMIHGYRLGLVRSLTMLVGRLIVYTFAILLAHKFGSWLYDMFVNGIVANWTATNVPATAMSQP</sequence>
<evidence type="ECO:0000313" key="3">
    <source>
        <dbReference type="Proteomes" id="UP000774947"/>
    </source>
</evidence>